<dbReference type="SUPFAM" id="SSF47954">
    <property type="entry name" value="Cyclin-like"/>
    <property type="match status" value="1"/>
</dbReference>
<evidence type="ECO:0000313" key="2">
    <source>
        <dbReference type="EMBL" id="THG96822.1"/>
    </source>
</evidence>
<name>A0A4V3XA55_9AGAM</name>
<evidence type="ECO:0000313" key="3">
    <source>
        <dbReference type="Proteomes" id="UP000308199"/>
    </source>
</evidence>
<dbReference type="InterPro" id="IPR036915">
    <property type="entry name" value="Cyclin-like_sf"/>
</dbReference>
<dbReference type="EMBL" id="SGPK01000847">
    <property type="protein sequence ID" value="THG96822.1"/>
    <property type="molecule type" value="Genomic_DNA"/>
</dbReference>
<sequence length="624" mass="69208">MASTGTIRLETAPSAHLGPIKIERSNFSDSIPKISRGSSGDSPANSFSPPNALFSARSDHFPQNALDDSCSNEISEQNSTPPDTKHDQSEMSLLVDVEPVPFSSTPDLGSRASSSSSSESVSQSVRTPSEDNFINILDRKLEAIVKKERECEDRLKIRWSGHVHSGEMNSKRNSRFNSYSLESVTHSEKYALTPGGAGWSPAPIPSERAHRAPKRGRTDDSNCDPKAQIETNSNAEGKKTDTHLDIPVSKKLKETSFSYTVTETASSRRAHTLSACASFTSSSPLVPTEPASPTGSNTSDGKSTHVLIIAPPTFAAIPRPPLTPDDAAEARLGILMEKEMERRRLDGFEKGFNPFFDKFITQENVNTFLGIDEHFRMKVIQWMLRVTPSKKLRVAGLRDQLRSSPETRFHAILLFSRYFMRVGDAMPVATEKETPLMTLGRQRITWDVAVSCLALAVKFHRDFLGPLSPIYSREFLVIAPHPMSHDDFEISQKDVLQALDYQIHEPTPEPFLTEIWNSLPTLRRLLSFTEGWEVAQMNAWHRLNVAIVAGEMFQFPMSILASAALIEGGIEALIALYESDMETRVGRELNESEEVNLEDKAMLAFSGVVEDIKDLMNITSVNAL</sequence>
<feature type="region of interest" description="Disordered" evidence="1">
    <location>
        <begin position="1"/>
        <end position="128"/>
    </location>
</feature>
<feature type="compositionally biased region" description="Low complexity" evidence="1">
    <location>
        <begin position="110"/>
        <end position="124"/>
    </location>
</feature>
<comment type="caution">
    <text evidence="2">The sequence shown here is derived from an EMBL/GenBank/DDBJ whole genome shotgun (WGS) entry which is preliminary data.</text>
</comment>
<feature type="region of interest" description="Disordered" evidence="1">
    <location>
        <begin position="192"/>
        <end position="246"/>
    </location>
</feature>
<protein>
    <submittedName>
        <fullName evidence="2">Uncharacterized protein</fullName>
    </submittedName>
</protein>
<proteinExistence type="predicted"/>
<feature type="compositionally biased region" description="Polar residues" evidence="1">
    <location>
        <begin position="69"/>
        <end position="82"/>
    </location>
</feature>
<feature type="compositionally biased region" description="Polar residues" evidence="1">
    <location>
        <begin position="36"/>
        <end position="49"/>
    </location>
</feature>
<organism evidence="2 3">
    <name type="scientific">Phellinidium pouzarii</name>
    <dbReference type="NCBI Taxonomy" id="167371"/>
    <lineage>
        <taxon>Eukaryota</taxon>
        <taxon>Fungi</taxon>
        <taxon>Dikarya</taxon>
        <taxon>Basidiomycota</taxon>
        <taxon>Agaricomycotina</taxon>
        <taxon>Agaricomycetes</taxon>
        <taxon>Hymenochaetales</taxon>
        <taxon>Hymenochaetaceae</taxon>
        <taxon>Phellinidium</taxon>
    </lineage>
</organism>
<dbReference type="OrthoDB" id="3250555at2759"/>
<feature type="compositionally biased region" description="Polar residues" evidence="1">
    <location>
        <begin position="280"/>
        <end position="301"/>
    </location>
</feature>
<dbReference type="Proteomes" id="UP000308199">
    <property type="component" value="Unassembled WGS sequence"/>
</dbReference>
<dbReference type="Gene3D" id="1.10.472.10">
    <property type="entry name" value="Cyclin-like"/>
    <property type="match status" value="1"/>
</dbReference>
<evidence type="ECO:0000256" key="1">
    <source>
        <dbReference type="SAM" id="MobiDB-lite"/>
    </source>
</evidence>
<feature type="region of interest" description="Disordered" evidence="1">
    <location>
        <begin position="280"/>
        <end position="303"/>
    </location>
</feature>
<keyword evidence="3" id="KW-1185">Reference proteome</keyword>
<accession>A0A4V3XA55</accession>
<dbReference type="AlphaFoldDB" id="A0A4V3XA55"/>
<gene>
    <name evidence="2" type="ORF">EW145_g7712</name>
</gene>
<reference evidence="2 3" key="1">
    <citation type="submission" date="2019-02" db="EMBL/GenBank/DDBJ databases">
        <title>Genome sequencing of the rare red list fungi Phellinidium pouzarii.</title>
        <authorList>
            <person name="Buettner E."/>
            <person name="Kellner H."/>
        </authorList>
    </citation>
    <scope>NUCLEOTIDE SEQUENCE [LARGE SCALE GENOMIC DNA]</scope>
    <source>
        <strain evidence="2 3">DSM 108285</strain>
    </source>
</reference>